<feature type="region of interest" description="Disordered" evidence="6">
    <location>
        <begin position="737"/>
        <end position="760"/>
    </location>
</feature>
<comment type="subcellular location">
    <subcellularLocation>
        <location evidence="1">Cytoplasm</location>
    </subcellularLocation>
</comment>
<feature type="region of interest" description="Disordered" evidence="6">
    <location>
        <begin position="810"/>
        <end position="836"/>
    </location>
</feature>
<feature type="coiled-coil region" evidence="5">
    <location>
        <begin position="403"/>
        <end position="737"/>
    </location>
</feature>
<dbReference type="InterPro" id="IPR051841">
    <property type="entry name" value="MT-Golgi_org_protein"/>
</dbReference>
<evidence type="ECO:0000256" key="6">
    <source>
        <dbReference type="SAM" id="MobiDB-lite"/>
    </source>
</evidence>
<evidence type="ECO:0000313" key="8">
    <source>
        <dbReference type="EMBL" id="CAH1643373.1"/>
    </source>
</evidence>
<feature type="domain" description="GRIP" evidence="7">
    <location>
        <begin position="1349"/>
        <end position="1399"/>
    </location>
</feature>
<dbReference type="PANTHER" id="PTHR18902:SF25">
    <property type="entry name" value="GRIP AND COILED-COIL DOMAIN-CONTAINING PROTEIN 2"/>
    <property type="match status" value="1"/>
</dbReference>
<dbReference type="SUPFAM" id="SSF90257">
    <property type="entry name" value="Myosin rod fragments"/>
    <property type="match status" value="1"/>
</dbReference>
<feature type="compositionally biased region" description="Polar residues" evidence="6">
    <location>
        <begin position="737"/>
        <end position="755"/>
    </location>
</feature>
<dbReference type="PROSITE" id="PS50913">
    <property type="entry name" value="GRIP"/>
    <property type="match status" value="1"/>
</dbReference>
<evidence type="ECO:0000256" key="5">
    <source>
        <dbReference type="SAM" id="Coils"/>
    </source>
</evidence>
<organism evidence="8 9">
    <name type="scientific">Spodoptera littoralis</name>
    <name type="common">Egyptian cotton leafworm</name>
    <dbReference type="NCBI Taxonomy" id="7109"/>
    <lineage>
        <taxon>Eukaryota</taxon>
        <taxon>Metazoa</taxon>
        <taxon>Ecdysozoa</taxon>
        <taxon>Arthropoda</taxon>
        <taxon>Hexapoda</taxon>
        <taxon>Insecta</taxon>
        <taxon>Pterygota</taxon>
        <taxon>Neoptera</taxon>
        <taxon>Endopterygota</taxon>
        <taxon>Lepidoptera</taxon>
        <taxon>Glossata</taxon>
        <taxon>Ditrysia</taxon>
        <taxon>Noctuoidea</taxon>
        <taxon>Noctuidae</taxon>
        <taxon>Amphipyrinae</taxon>
        <taxon>Spodoptera</taxon>
    </lineage>
</organism>
<protein>
    <recommendedName>
        <fullName evidence="7">GRIP domain-containing protein</fullName>
    </recommendedName>
</protein>
<dbReference type="SMART" id="SM00755">
    <property type="entry name" value="Grip"/>
    <property type="match status" value="1"/>
</dbReference>
<dbReference type="Pfam" id="PF01465">
    <property type="entry name" value="GRIP"/>
    <property type="match status" value="1"/>
</dbReference>
<feature type="region of interest" description="Disordered" evidence="6">
    <location>
        <begin position="1244"/>
        <end position="1272"/>
    </location>
</feature>
<feature type="coiled-coil region" evidence="5">
    <location>
        <begin position="292"/>
        <end position="357"/>
    </location>
</feature>
<reference evidence="8" key="1">
    <citation type="submission" date="2022-02" db="EMBL/GenBank/DDBJ databases">
        <authorList>
            <person name="King R."/>
        </authorList>
    </citation>
    <scope>NUCLEOTIDE SEQUENCE</scope>
</reference>
<evidence type="ECO:0000256" key="4">
    <source>
        <dbReference type="ARBA" id="ARBA00023054"/>
    </source>
</evidence>
<keyword evidence="9" id="KW-1185">Reference proteome</keyword>
<dbReference type="EMBL" id="LR824534">
    <property type="protein sequence ID" value="CAH1643373.1"/>
    <property type="molecule type" value="Genomic_DNA"/>
</dbReference>
<keyword evidence="4 5" id="KW-0175">Coiled coil</keyword>
<evidence type="ECO:0000256" key="2">
    <source>
        <dbReference type="ARBA" id="ARBA00022490"/>
    </source>
</evidence>
<keyword evidence="2" id="KW-0963">Cytoplasm</keyword>
<name>A0A9P0IAM9_SPOLI</name>
<gene>
    <name evidence="8" type="ORF">SPLIT_LOCUS8728</name>
</gene>
<dbReference type="Proteomes" id="UP001153321">
    <property type="component" value="Chromosome 3"/>
</dbReference>
<keyword evidence="3" id="KW-0597">Phosphoprotein</keyword>
<feature type="coiled-coil region" evidence="5">
    <location>
        <begin position="37"/>
        <end position="252"/>
    </location>
</feature>
<evidence type="ECO:0000313" key="9">
    <source>
        <dbReference type="Proteomes" id="UP001153321"/>
    </source>
</evidence>
<accession>A0A9P0IAM9</accession>
<dbReference type="PANTHER" id="PTHR18902">
    <property type="entry name" value="NUCLEAR MITOTIC APPARATUS PROTEIN 1-RELATED"/>
    <property type="match status" value="1"/>
</dbReference>
<sequence>MDHQESSGQDGSLKKTSIDELGRDELITKCKGFLVIAQKAKVAKTELQNELDGCKKLLEKYEKEKNASSENIKTLQELVDSLTEQKLNFITEVDSAQSKIKALNNKCISYEEDINTYKSDLIVKDNIIAEINQKLSDLDIEVTSLRRQNNRLLEENEQLLSQLTEFEARAAEFNNIGMQQREQLKILEESVHTEDQYKTQIEELKSQIQHLENKIQSNVDFEAKFIEANELFESEKAKKEKANVKLRSYKDKILKCAACINQLKNSRFILAKTVKEYSENIPKWQNDIINASKVLDNQINELSSENITLKEKLVELEKQLNELKQTSMENSVIDSQISILTQENMAFKDKVSELEQQLRSCGDEITKLKFDLGEKANKLEEYKLQEERFNDCNLKLVDTSNKFTELEKYVQMLKHENKKLNDTLLNQGRNNEEFENLTLQIKALESEKSTLVKEKLNARDSVVDLENQITKLSDQLLEAKTELQYMKSQLDVLNQEKAAFEINFKAEKEGEINVLKCNLMAQQEQFNLLKKEHEDLQDLNSLLKEEVDTLKLSLEQPKDDADLSDLNVSLQADIAKLETKLSAYKQENASLLSEIKDARNKSKEFDSLIVEFEDAKSKLASYKSENTELLNEMKEINQVLKERGEAISKLQKAVSEMEKLVETLEKDRENMNQEKIELLKKNEGLQSDLQTAEQKSNEKTETANQLNVDVDNAMKALSKKDEIITSLKEEIEKLKQQQMTSAELPNEDMSTSTISKAEEHSRMKDLDETFEEKYTKLRIFALKLKKKLNETTSQMQQTEKDKAKLEKLLSESKSGNHVNEVDSRQTDNTTHAAENNELEEKVKSLTVALEATKNVTSELDKLKAELALKTQQLATEVEAHKVTKDNLEKARRDVKKKNVLSLEMEDYERSMKELSTKMEESKKKMMQMESTIDTQEGTITAMRTQIKLLEEQIKTEERQNRIVKEELQNAIEDGKEKDNLIQVKNTIISKLEQDLEDEKRKNEESDLEMTSILTDKEKVIMSLGEDKAELNNKVKKLEFKCSELNEKLRILNIELADLKTEYTSYKVRAQAVLRQNQTVDHSQEEQLKEEAAALRAQIEILTAKLATAQEQITEKTSEVESTRRRAAEATNEAARAQQRTSRLQADLTRLSQQIETERTQNKLQVSTLTQCYKTQMSEMEAKLQKEIDSLNKQLASAQEAKKSGNVAIPSLEDANRNEYMLPVIPKEESSDGEMDINVSMIPREEGEGSEFAPSPPPSKPYLSGGASGRSPVPLERLLEEGVPDDEAMDTSSFALTPDQEIADLKRRLQAQQQRVKHVTVLLSESERECARMAQLSELLKAELRRVRGATQNAHNTEYMKNVTLKFLTLPPGDERSRLVPVLQKILTLTQDETQKINAVAKGNINLLIIILLFDFVVEINPRVWDAGQGMKMYWETKCNNLFGSKSRERVGKLPSLARREITTNRYLNVSNKI</sequence>
<evidence type="ECO:0000256" key="3">
    <source>
        <dbReference type="ARBA" id="ARBA00022553"/>
    </source>
</evidence>
<evidence type="ECO:0000259" key="7">
    <source>
        <dbReference type="PROSITE" id="PS50913"/>
    </source>
</evidence>
<proteinExistence type="predicted"/>
<dbReference type="InterPro" id="IPR000237">
    <property type="entry name" value="GRIP_dom"/>
</dbReference>
<feature type="coiled-coil region" evidence="5">
    <location>
        <begin position="1301"/>
        <end position="1342"/>
    </location>
</feature>
<dbReference type="GO" id="GO:0005794">
    <property type="term" value="C:Golgi apparatus"/>
    <property type="evidence" value="ECO:0007669"/>
    <property type="project" value="TreeGrafter"/>
</dbReference>
<evidence type="ECO:0000256" key="1">
    <source>
        <dbReference type="ARBA" id="ARBA00004496"/>
    </source>
</evidence>